<accession>A0AAD7DHR2</accession>
<gene>
    <name evidence="1" type="ORF">B0H17DRAFT_1133921</name>
</gene>
<dbReference type="AlphaFoldDB" id="A0AAD7DHR2"/>
<proteinExistence type="predicted"/>
<protein>
    <submittedName>
        <fullName evidence="1">Uncharacterized protein</fullName>
    </submittedName>
</protein>
<evidence type="ECO:0000313" key="1">
    <source>
        <dbReference type="EMBL" id="KAJ7691149.1"/>
    </source>
</evidence>
<name>A0AAD7DHR2_MYCRO</name>
<organism evidence="1 2">
    <name type="scientific">Mycena rosella</name>
    <name type="common">Pink bonnet</name>
    <name type="synonym">Agaricus rosellus</name>
    <dbReference type="NCBI Taxonomy" id="1033263"/>
    <lineage>
        <taxon>Eukaryota</taxon>
        <taxon>Fungi</taxon>
        <taxon>Dikarya</taxon>
        <taxon>Basidiomycota</taxon>
        <taxon>Agaricomycotina</taxon>
        <taxon>Agaricomycetes</taxon>
        <taxon>Agaricomycetidae</taxon>
        <taxon>Agaricales</taxon>
        <taxon>Marasmiineae</taxon>
        <taxon>Mycenaceae</taxon>
        <taxon>Mycena</taxon>
    </lineage>
</organism>
<dbReference type="Proteomes" id="UP001221757">
    <property type="component" value="Unassembled WGS sequence"/>
</dbReference>
<reference evidence="1" key="1">
    <citation type="submission" date="2023-03" db="EMBL/GenBank/DDBJ databases">
        <title>Massive genome expansion in bonnet fungi (Mycena s.s.) driven by repeated elements and novel gene families across ecological guilds.</title>
        <authorList>
            <consortium name="Lawrence Berkeley National Laboratory"/>
            <person name="Harder C.B."/>
            <person name="Miyauchi S."/>
            <person name="Viragh M."/>
            <person name="Kuo A."/>
            <person name="Thoen E."/>
            <person name="Andreopoulos B."/>
            <person name="Lu D."/>
            <person name="Skrede I."/>
            <person name="Drula E."/>
            <person name="Henrissat B."/>
            <person name="Morin E."/>
            <person name="Kohler A."/>
            <person name="Barry K."/>
            <person name="LaButti K."/>
            <person name="Morin E."/>
            <person name="Salamov A."/>
            <person name="Lipzen A."/>
            <person name="Mereny Z."/>
            <person name="Hegedus B."/>
            <person name="Baldrian P."/>
            <person name="Stursova M."/>
            <person name="Weitz H."/>
            <person name="Taylor A."/>
            <person name="Grigoriev I.V."/>
            <person name="Nagy L.G."/>
            <person name="Martin F."/>
            <person name="Kauserud H."/>
        </authorList>
    </citation>
    <scope>NUCLEOTIDE SEQUENCE</scope>
    <source>
        <strain evidence="1">CBHHK067</strain>
    </source>
</reference>
<dbReference type="EMBL" id="JARKIE010000060">
    <property type="protein sequence ID" value="KAJ7691149.1"/>
    <property type="molecule type" value="Genomic_DNA"/>
</dbReference>
<sequence>MIRAAQENESEETYAQYSRDRDGCEDIRRTARCVHGLRWGLSRLINRLISRSGNIATFAELTALEGLRSAGGWAGAANTVQRRAVETWMTEIRRMLENLNEEERIGLHPGAGREDGWPKRVGEQRCFQDESDVASAIERIEGDVSVHFGPWKRSTISDRESAMASILSTQA</sequence>
<keyword evidence="2" id="KW-1185">Reference proteome</keyword>
<comment type="caution">
    <text evidence="1">The sequence shown here is derived from an EMBL/GenBank/DDBJ whole genome shotgun (WGS) entry which is preliminary data.</text>
</comment>
<evidence type="ECO:0000313" key="2">
    <source>
        <dbReference type="Proteomes" id="UP001221757"/>
    </source>
</evidence>